<evidence type="ECO:0008006" key="7">
    <source>
        <dbReference type="Google" id="ProtNLM"/>
    </source>
</evidence>
<evidence type="ECO:0000256" key="4">
    <source>
        <dbReference type="SAM" id="MobiDB-lite"/>
    </source>
</evidence>
<feature type="region of interest" description="Disordered" evidence="4">
    <location>
        <begin position="108"/>
        <end position="240"/>
    </location>
</feature>
<comment type="caution">
    <text evidence="5">The sequence shown here is derived from an EMBL/GenBank/DDBJ whole genome shotgun (WGS) entry which is preliminary data.</text>
</comment>
<gene>
    <name evidence="5" type="ORF">CTEN210_08331</name>
</gene>
<accession>A0AAD3CWG8</accession>
<dbReference type="Pfam" id="PF03133">
    <property type="entry name" value="TTL"/>
    <property type="match status" value="1"/>
</dbReference>
<dbReference type="GO" id="GO:0070740">
    <property type="term" value="F:tubulin-glutamic acid ligase activity"/>
    <property type="evidence" value="ECO:0007669"/>
    <property type="project" value="TreeGrafter"/>
</dbReference>
<dbReference type="PANTHER" id="PTHR12241">
    <property type="entry name" value="TUBULIN POLYGLUTAMYLASE"/>
    <property type="match status" value="1"/>
</dbReference>
<reference evidence="5 6" key="1">
    <citation type="journal article" date="2021" name="Sci. Rep.">
        <title>The genome of the diatom Chaetoceros tenuissimus carries an ancient integrated fragment of an extant virus.</title>
        <authorList>
            <person name="Hongo Y."/>
            <person name="Kimura K."/>
            <person name="Takaki Y."/>
            <person name="Yoshida Y."/>
            <person name="Baba S."/>
            <person name="Kobayashi G."/>
            <person name="Nagasaki K."/>
            <person name="Hano T."/>
            <person name="Tomaru Y."/>
        </authorList>
    </citation>
    <scope>NUCLEOTIDE SEQUENCE [LARGE SCALE GENOMIC DNA]</scope>
    <source>
        <strain evidence="5 6">NIES-3715</strain>
    </source>
</reference>
<dbReference type="GO" id="GO:0036064">
    <property type="term" value="C:ciliary basal body"/>
    <property type="evidence" value="ECO:0007669"/>
    <property type="project" value="TreeGrafter"/>
</dbReference>
<dbReference type="PROSITE" id="PS51221">
    <property type="entry name" value="TTL"/>
    <property type="match status" value="1"/>
</dbReference>
<evidence type="ECO:0000313" key="6">
    <source>
        <dbReference type="Proteomes" id="UP001054902"/>
    </source>
</evidence>
<dbReference type="Gene3D" id="3.30.470.20">
    <property type="entry name" value="ATP-grasp fold, B domain"/>
    <property type="match status" value="1"/>
</dbReference>
<keyword evidence="1" id="KW-0436">Ligase</keyword>
<dbReference type="GO" id="GO:0000226">
    <property type="term" value="P:microtubule cytoskeleton organization"/>
    <property type="evidence" value="ECO:0007669"/>
    <property type="project" value="TreeGrafter"/>
</dbReference>
<evidence type="ECO:0000256" key="3">
    <source>
        <dbReference type="ARBA" id="ARBA00022840"/>
    </source>
</evidence>
<protein>
    <recommendedName>
        <fullName evidence="7">Tubulin--tyrosine ligase-like protein 9</fullName>
    </recommendedName>
</protein>
<feature type="region of interest" description="Disordered" evidence="4">
    <location>
        <begin position="291"/>
        <end position="315"/>
    </location>
</feature>
<dbReference type="EMBL" id="BLLK01000045">
    <property type="protein sequence ID" value="GFH51854.1"/>
    <property type="molecule type" value="Genomic_DNA"/>
</dbReference>
<feature type="compositionally biased region" description="Basic residues" evidence="4">
    <location>
        <begin position="170"/>
        <end position="183"/>
    </location>
</feature>
<proteinExistence type="predicted"/>
<evidence type="ECO:0000256" key="1">
    <source>
        <dbReference type="ARBA" id="ARBA00022598"/>
    </source>
</evidence>
<name>A0AAD3CWG8_9STRA</name>
<keyword evidence="3" id="KW-0067">ATP-binding</keyword>
<feature type="compositionally biased region" description="Basic and acidic residues" evidence="4">
    <location>
        <begin position="210"/>
        <end position="226"/>
    </location>
</feature>
<feature type="compositionally biased region" description="Basic and acidic residues" evidence="4">
    <location>
        <begin position="130"/>
        <end position="149"/>
    </location>
</feature>
<dbReference type="Proteomes" id="UP001054902">
    <property type="component" value="Unassembled WGS sequence"/>
</dbReference>
<dbReference type="GO" id="GO:0015631">
    <property type="term" value="F:tubulin binding"/>
    <property type="evidence" value="ECO:0007669"/>
    <property type="project" value="TreeGrafter"/>
</dbReference>
<feature type="compositionally biased region" description="Basic and acidic residues" evidence="4">
    <location>
        <begin position="112"/>
        <end position="122"/>
    </location>
</feature>
<evidence type="ECO:0000313" key="5">
    <source>
        <dbReference type="EMBL" id="GFH51854.1"/>
    </source>
</evidence>
<evidence type="ECO:0000256" key="2">
    <source>
        <dbReference type="ARBA" id="ARBA00022741"/>
    </source>
</evidence>
<organism evidence="5 6">
    <name type="scientific">Chaetoceros tenuissimus</name>
    <dbReference type="NCBI Taxonomy" id="426638"/>
    <lineage>
        <taxon>Eukaryota</taxon>
        <taxon>Sar</taxon>
        <taxon>Stramenopiles</taxon>
        <taxon>Ochrophyta</taxon>
        <taxon>Bacillariophyta</taxon>
        <taxon>Coscinodiscophyceae</taxon>
        <taxon>Chaetocerotophycidae</taxon>
        <taxon>Chaetocerotales</taxon>
        <taxon>Chaetocerotaceae</taxon>
        <taxon>Chaetoceros</taxon>
    </lineage>
</organism>
<dbReference type="PANTHER" id="PTHR12241:SF155">
    <property type="entry name" value="TUBULIN-TYROSINE LIGASE FAMILY PROTEIN"/>
    <property type="match status" value="1"/>
</dbReference>
<keyword evidence="2" id="KW-0547">Nucleotide-binding</keyword>
<dbReference type="InterPro" id="IPR004344">
    <property type="entry name" value="TTL/TTLL_fam"/>
</dbReference>
<sequence>MITFFKFQKHVLPIITTITTENVNGKRMNHEENLSLDLSNFPLLRLDEVGLHSSSTLEQSQEELLKIVESNSLEEGKSFLSYISRLLEAIRITIAERRVQQLLSCTNDDTEGEHVDSKEVQVDRVSSQRSGKEDVKPVTNDKNEREDSTPPKSMMKSPNRSSHSVEKVRGFKSRIKTRVRSLKAKQLFDPQQHKKQVLEDNKYRRRAEARRRLQERSDRKREEQIKREKRRQQKEEKERLRKEKLVEIEREIEDAVVSVGISKTNSEGDKAKVFTEIASKATTLLEQCEALNDESDSDTSVESPTNTSIIKETEVDDEIEIEKEEDNSGSTCFEVELSSESVNQVVESYSVIEQSEESIPESHAYEIHSEASSEKDVIVEALNGDDSTTTLHNEGFTPPISESPQFISNQVCEDIIENTSTCDAGIEWFPWQDKDLTSTSSSTHHEQCTEYKFTKVFPTFRSLFTAFSTCKSNNGFDRQNDLVERACLEYQIQVNSSVDILQMPDRMLFCTKSSRSEVSSIISDVCNDEIDHEWKEVKAGSEQGNCWNLMWTWKTPKLNIEHLLTFQRVSRFQSAKCLTRKDLLKKRLEIVATKIPPRYRNEWNIMPLTFALPKEFTSFLSAFSSNGRKSGIDKQEHPNFWIMKPVGMSRGRGISIINDIAQVKYSTPTVIQRYLPNPLLFDGFKFDLRLYVLVTSFTPLEAFLYREGFARFGSRKYTNLTDDMSDLQMHLTNSSIQKNFSQDLKGTHPSSDAGVDGGDNKVRISWLWNRLKPLGVDVEEIWEQIKKLCIKTLIATADEIPHQPNSFELFGFDIILDSSERPWLIEVNSCPALSRESELDFRVKEKLISDVLKVVDPPQYNRDALLECCRKRLYEKKRASSKFVSEKELLEEDLKKVFDNKVPRQYGEHKDDTGFFDRIAPSAIYSELHEQVKGNKCETGIQRVG</sequence>
<keyword evidence="6" id="KW-1185">Reference proteome</keyword>
<dbReference type="SUPFAM" id="SSF56059">
    <property type="entry name" value="Glutathione synthetase ATP-binding domain-like"/>
    <property type="match status" value="1"/>
</dbReference>
<dbReference type="AlphaFoldDB" id="A0AAD3CWG8"/>
<dbReference type="GO" id="GO:0005524">
    <property type="term" value="F:ATP binding"/>
    <property type="evidence" value="ECO:0007669"/>
    <property type="project" value="UniProtKB-KW"/>
</dbReference>